<gene>
    <name evidence="6" type="ORF">ACFOOL_03975</name>
</gene>
<dbReference type="EMBL" id="JBHRYD010000001">
    <property type="protein sequence ID" value="MFC3703912.1"/>
    <property type="molecule type" value="Genomic_DNA"/>
</dbReference>
<evidence type="ECO:0000313" key="7">
    <source>
        <dbReference type="Proteomes" id="UP001595613"/>
    </source>
</evidence>
<accession>A0ABV7WYC7</accession>
<dbReference type="InterPro" id="IPR036388">
    <property type="entry name" value="WH-like_DNA-bd_sf"/>
</dbReference>
<dbReference type="Gene3D" id="3.40.50.1360">
    <property type="match status" value="1"/>
</dbReference>
<comment type="caution">
    <text evidence="6">The sequence shown here is derived from an EMBL/GenBank/DDBJ whole genome shotgun (WGS) entry which is preliminary data.</text>
</comment>
<dbReference type="InterPro" id="IPR051054">
    <property type="entry name" value="SorC_transcr_regulators"/>
</dbReference>
<evidence type="ECO:0000256" key="2">
    <source>
        <dbReference type="ARBA" id="ARBA00023015"/>
    </source>
</evidence>
<dbReference type="InterPro" id="IPR007324">
    <property type="entry name" value="Sugar-bd_dom_put"/>
</dbReference>
<keyword evidence="2" id="KW-0805">Transcription regulation</keyword>
<name>A0ABV7WYC7_9HYPH</name>
<dbReference type="Proteomes" id="UP001595613">
    <property type="component" value="Unassembled WGS sequence"/>
</dbReference>
<proteinExistence type="inferred from homology"/>
<evidence type="ECO:0000256" key="1">
    <source>
        <dbReference type="ARBA" id="ARBA00010466"/>
    </source>
</evidence>
<organism evidence="6 7">
    <name type="scientific">Devosia honganensis</name>
    <dbReference type="NCBI Taxonomy" id="1610527"/>
    <lineage>
        <taxon>Bacteria</taxon>
        <taxon>Pseudomonadati</taxon>
        <taxon>Pseudomonadota</taxon>
        <taxon>Alphaproteobacteria</taxon>
        <taxon>Hyphomicrobiales</taxon>
        <taxon>Devosiaceae</taxon>
        <taxon>Devosia</taxon>
    </lineage>
</organism>
<evidence type="ECO:0000256" key="4">
    <source>
        <dbReference type="ARBA" id="ARBA00023163"/>
    </source>
</evidence>
<dbReference type="SUPFAM" id="SSF100950">
    <property type="entry name" value="NagB/RpiA/CoA transferase-like"/>
    <property type="match status" value="1"/>
</dbReference>
<dbReference type="PANTHER" id="PTHR34294:SF1">
    <property type="entry name" value="TRANSCRIPTIONAL REGULATOR LSRR"/>
    <property type="match status" value="1"/>
</dbReference>
<sequence>MNPEETERQMHIRAAWLYYMEGMTQADIAHILGTTRLKINRILSEARTDGLVNITINSPLVSTVALERELIRDFNLADAVIIPTPAEGSQTQNLLGKAAAQFVSQYIARNTVRRFGIGWGGTLREMVNQLPVGNYSDMTVISIMGGLTHGAEFNTFNIVSDMARRLGARCEYLAAPIYASSERSRNIILEQDVFRHTFEEIEKADLVVVSIGDATNQSLLISRGIPPDASMEDLRDAGAVTDICGHFLDEHGVELEYDLNRRAITVSLDALRKIPMRVFAAGGAHKTQAIAAVLRSGLISVLISDEDTARKATALARS</sequence>
<dbReference type="RefSeq" id="WP_380095060.1">
    <property type="nucleotide sequence ID" value="NZ_JBHRYD010000001.1"/>
</dbReference>
<keyword evidence="3" id="KW-0238">DNA-binding</keyword>
<reference evidence="7" key="1">
    <citation type="journal article" date="2019" name="Int. J. Syst. Evol. Microbiol.">
        <title>The Global Catalogue of Microorganisms (GCM) 10K type strain sequencing project: providing services to taxonomists for standard genome sequencing and annotation.</title>
        <authorList>
            <consortium name="The Broad Institute Genomics Platform"/>
            <consortium name="The Broad Institute Genome Sequencing Center for Infectious Disease"/>
            <person name="Wu L."/>
            <person name="Ma J."/>
        </authorList>
    </citation>
    <scope>NUCLEOTIDE SEQUENCE [LARGE SCALE GENOMIC DNA]</scope>
    <source>
        <strain evidence="7">KCTC 42281</strain>
    </source>
</reference>
<protein>
    <submittedName>
        <fullName evidence="6">Sugar-binding transcriptional regulator</fullName>
    </submittedName>
</protein>
<comment type="similarity">
    <text evidence="1">Belongs to the SorC transcriptional regulatory family.</text>
</comment>
<keyword evidence="4" id="KW-0804">Transcription</keyword>
<dbReference type="InterPro" id="IPR037171">
    <property type="entry name" value="NagB/RpiA_transferase-like"/>
</dbReference>
<dbReference type="Pfam" id="PF04198">
    <property type="entry name" value="Sugar-bind"/>
    <property type="match status" value="1"/>
</dbReference>
<evidence type="ECO:0000256" key="3">
    <source>
        <dbReference type="ARBA" id="ARBA00023125"/>
    </source>
</evidence>
<evidence type="ECO:0000259" key="5">
    <source>
        <dbReference type="Pfam" id="PF04198"/>
    </source>
</evidence>
<dbReference type="PANTHER" id="PTHR34294">
    <property type="entry name" value="TRANSCRIPTIONAL REGULATOR-RELATED"/>
    <property type="match status" value="1"/>
</dbReference>
<dbReference type="Gene3D" id="1.10.10.10">
    <property type="entry name" value="Winged helix-like DNA-binding domain superfamily/Winged helix DNA-binding domain"/>
    <property type="match status" value="1"/>
</dbReference>
<feature type="domain" description="Sugar-binding" evidence="5">
    <location>
        <begin position="60"/>
        <end position="311"/>
    </location>
</feature>
<evidence type="ECO:0000313" key="6">
    <source>
        <dbReference type="EMBL" id="MFC3703912.1"/>
    </source>
</evidence>
<keyword evidence="7" id="KW-1185">Reference proteome</keyword>